<dbReference type="EMBL" id="ABDF02000086">
    <property type="protein sequence ID" value="EHK18397.1"/>
    <property type="molecule type" value="Genomic_DNA"/>
</dbReference>
<dbReference type="InParanoid" id="G9N471"/>
<evidence type="ECO:0000313" key="3">
    <source>
        <dbReference type="Proteomes" id="UP000007115"/>
    </source>
</evidence>
<dbReference type="VEuPathDB" id="FungiDB:TRIVIDRAFT_3172"/>
<dbReference type="eggNOG" id="KOG4177">
    <property type="taxonomic scope" value="Eukaryota"/>
</dbReference>
<sequence length="437" mass="50296">YRYSPLLGHRHIRLLRLLPSRNQDAPLHSQLFDYPMLELGDGSHMYEALSYVWGSSERPHTLYIDERSMPITANLYEVLLRLRDKMIERILWIDAVCIDQTSIEERGEQIQYMAEIYSKANRVIVWLGEEADNSDQAFKNIRAAADEEHKQTFNKETDRQAILAILERPWFRRIWVLQEVAAAQHIVMMCGSMRIDGYAFCLGLPSLLRYEDIPSHIRSVTYLMRGCIFRPKYRVNSMGGISLDIRPLGALIDMYHAHEATERHDKIFALLGMSSDNPTTSGLLPNYKTPWNELMAQLVTFILGERVFVKSWIKQQAAVIFAKGCVIGVVSPVQIVHDDSRGDRQHINIKRMDTPGPSWTVQVAGKPIEVGDLFCHLLGAAKPMVIRPHDDYFSIIMIEFTPPKVDGMEKMDFEQLEEPESSSVHDFLLVWDWNSPH</sequence>
<dbReference type="PANTHER" id="PTHR24148">
    <property type="entry name" value="ANKYRIN REPEAT DOMAIN-CONTAINING PROTEIN 39 HOMOLOG-RELATED"/>
    <property type="match status" value="1"/>
</dbReference>
<dbReference type="RefSeq" id="XP_013952448.1">
    <property type="nucleotide sequence ID" value="XM_014096973.1"/>
</dbReference>
<dbReference type="HOGENOM" id="CLU_004184_9_3_1"/>
<dbReference type="InterPro" id="IPR010730">
    <property type="entry name" value="HET"/>
</dbReference>
<name>G9N471_HYPVG</name>
<dbReference type="AlphaFoldDB" id="G9N471"/>
<dbReference type="OMA" id="WETSHTN"/>
<dbReference type="Proteomes" id="UP000007115">
    <property type="component" value="Unassembled WGS sequence"/>
</dbReference>
<reference evidence="2 3" key="1">
    <citation type="journal article" date="2011" name="Genome Biol.">
        <title>Comparative genome sequence analysis underscores mycoparasitism as the ancestral life style of Trichoderma.</title>
        <authorList>
            <person name="Kubicek C.P."/>
            <person name="Herrera-Estrella A."/>
            <person name="Seidl-Seiboth V."/>
            <person name="Martinez D.A."/>
            <person name="Druzhinina I.S."/>
            <person name="Thon M."/>
            <person name="Zeilinger S."/>
            <person name="Casas-Flores S."/>
            <person name="Horwitz B.A."/>
            <person name="Mukherjee P.K."/>
            <person name="Mukherjee M."/>
            <person name="Kredics L."/>
            <person name="Alcaraz L.D."/>
            <person name="Aerts A."/>
            <person name="Antal Z."/>
            <person name="Atanasova L."/>
            <person name="Cervantes-Badillo M.G."/>
            <person name="Challacombe J."/>
            <person name="Chertkov O."/>
            <person name="McCluskey K."/>
            <person name="Coulpier F."/>
            <person name="Deshpande N."/>
            <person name="von Doehren H."/>
            <person name="Ebbole D.J."/>
            <person name="Esquivel-Naranjo E.U."/>
            <person name="Fekete E."/>
            <person name="Flipphi M."/>
            <person name="Glaser F."/>
            <person name="Gomez-Rodriguez E.Y."/>
            <person name="Gruber S."/>
            <person name="Han C."/>
            <person name="Henrissat B."/>
            <person name="Hermosa R."/>
            <person name="Hernandez-Onate M."/>
            <person name="Karaffa L."/>
            <person name="Kosti I."/>
            <person name="Le Crom S."/>
            <person name="Lindquist E."/>
            <person name="Lucas S."/>
            <person name="Luebeck M."/>
            <person name="Luebeck P.S."/>
            <person name="Margeot A."/>
            <person name="Metz B."/>
            <person name="Misra M."/>
            <person name="Nevalainen H."/>
            <person name="Omann M."/>
            <person name="Packer N."/>
            <person name="Perrone G."/>
            <person name="Uresti-Rivera E.E."/>
            <person name="Salamov A."/>
            <person name="Schmoll M."/>
            <person name="Seiboth B."/>
            <person name="Shapiro H."/>
            <person name="Sukno S."/>
            <person name="Tamayo-Ramos J.A."/>
            <person name="Tisch D."/>
            <person name="Wiest A."/>
            <person name="Wilkinson H.H."/>
            <person name="Zhang M."/>
            <person name="Coutinho P.M."/>
            <person name="Kenerley C.M."/>
            <person name="Monte E."/>
            <person name="Baker S.E."/>
            <person name="Grigoriev I.V."/>
        </authorList>
    </citation>
    <scope>NUCLEOTIDE SEQUENCE [LARGE SCALE GENOMIC DNA]</scope>
    <source>
        <strain evidence="3">Gv29-8 / FGSC 10586</strain>
    </source>
</reference>
<keyword evidence="3" id="KW-1185">Reference proteome</keyword>
<proteinExistence type="predicted"/>
<accession>G9N471</accession>
<dbReference type="STRING" id="413071.G9N471"/>
<dbReference type="OrthoDB" id="194358at2759"/>
<feature type="domain" description="Heterokaryon incompatibility" evidence="1">
    <location>
        <begin position="46"/>
        <end position="179"/>
    </location>
</feature>
<dbReference type="PANTHER" id="PTHR24148:SF78">
    <property type="entry name" value="HETEROKARYON INCOMPATIBILITY DOMAIN-CONTAINING PROTEIN"/>
    <property type="match status" value="1"/>
</dbReference>
<feature type="non-terminal residue" evidence="2">
    <location>
        <position position="1"/>
    </location>
</feature>
<evidence type="ECO:0000259" key="1">
    <source>
        <dbReference type="Pfam" id="PF06985"/>
    </source>
</evidence>
<dbReference type="GeneID" id="25793017"/>
<feature type="non-terminal residue" evidence="2">
    <location>
        <position position="437"/>
    </location>
</feature>
<gene>
    <name evidence="2" type="ORF">TRIVIDRAFT_3172</name>
</gene>
<dbReference type="InterPro" id="IPR052895">
    <property type="entry name" value="HetReg/Transcr_Mod"/>
</dbReference>
<organism evidence="2 3">
    <name type="scientific">Hypocrea virens (strain Gv29-8 / FGSC 10586)</name>
    <name type="common">Gliocladium virens</name>
    <name type="synonym">Trichoderma virens</name>
    <dbReference type="NCBI Taxonomy" id="413071"/>
    <lineage>
        <taxon>Eukaryota</taxon>
        <taxon>Fungi</taxon>
        <taxon>Dikarya</taxon>
        <taxon>Ascomycota</taxon>
        <taxon>Pezizomycotina</taxon>
        <taxon>Sordariomycetes</taxon>
        <taxon>Hypocreomycetidae</taxon>
        <taxon>Hypocreales</taxon>
        <taxon>Hypocreaceae</taxon>
        <taxon>Trichoderma</taxon>
    </lineage>
</organism>
<dbReference type="Pfam" id="PF06985">
    <property type="entry name" value="HET"/>
    <property type="match status" value="1"/>
</dbReference>
<evidence type="ECO:0000313" key="2">
    <source>
        <dbReference type="EMBL" id="EHK18397.1"/>
    </source>
</evidence>
<comment type="caution">
    <text evidence="2">The sequence shown here is derived from an EMBL/GenBank/DDBJ whole genome shotgun (WGS) entry which is preliminary data.</text>
</comment>
<protein>
    <recommendedName>
        <fullName evidence="1">Heterokaryon incompatibility domain-containing protein</fullName>
    </recommendedName>
</protein>